<sequence>MIEETGKCDQLHQNYQMQVDAQKRTTEKLRATNIKIENLRQNTAKIRQEIAAAKSNNPKSEAETRQVDAVAKSQNEVNEAVQLASLIGELERELSSLMMMLANAEKEAADLKREIATTQIIMDNIASEIVSI</sequence>
<protein>
    <submittedName>
        <fullName evidence="2">Uncharacterized protein</fullName>
    </submittedName>
</protein>
<feature type="coiled-coil region" evidence="1">
    <location>
        <begin position="87"/>
        <end position="121"/>
    </location>
</feature>
<evidence type="ECO:0000256" key="1">
    <source>
        <dbReference type="SAM" id="Coils"/>
    </source>
</evidence>
<feature type="coiled-coil region" evidence="1">
    <location>
        <begin position="22"/>
        <end position="56"/>
    </location>
</feature>
<dbReference type="EMBL" id="UOEQ01000502">
    <property type="protein sequence ID" value="VAW24062.1"/>
    <property type="molecule type" value="Genomic_DNA"/>
</dbReference>
<proteinExistence type="predicted"/>
<accession>A0A3B0UC05</accession>
<organism evidence="2">
    <name type="scientific">hydrothermal vent metagenome</name>
    <dbReference type="NCBI Taxonomy" id="652676"/>
    <lineage>
        <taxon>unclassified sequences</taxon>
        <taxon>metagenomes</taxon>
        <taxon>ecological metagenomes</taxon>
    </lineage>
</organism>
<evidence type="ECO:0000313" key="2">
    <source>
        <dbReference type="EMBL" id="VAW24062.1"/>
    </source>
</evidence>
<reference evidence="2" key="1">
    <citation type="submission" date="2018-06" db="EMBL/GenBank/DDBJ databases">
        <authorList>
            <person name="Zhirakovskaya E."/>
        </authorList>
    </citation>
    <scope>NUCLEOTIDE SEQUENCE</scope>
</reference>
<name>A0A3B0UC05_9ZZZZ</name>
<feature type="non-terminal residue" evidence="2">
    <location>
        <position position="132"/>
    </location>
</feature>
<gene>
    <name evidence="2" type="ORF">MNBD_ALPHA11-2259</name>
</gene>
<dbReference type="AlphaFoldDB" id="A0A3B0UC05"/>
<keyword evidence="1" id="KW-0175">Coiled coil</keyword>